<proteinExistence type="predicted"/>
<evidence type="ECO:0000313" key="2">
    <source>
        <dbReference type="WBParaSite" id="JU765_v2.g19297.t1"/>
    </source>
</evidence>
<sequence length="178" mass="20099">MSSKKINAKIPVVIISGPSDDEDETVSYYPYYFFENEPNNRNKKSDKKIPPVEQFSSLLKSKNSDYNQNTTVEDLSEEEIESKLVKQATEQSGASNDVSSAFVCKKWPLKLIHSSRPTKDEKDEDQAGKVAKDSTTNSQPLVKMSNAIDARHVPVPRELIKDPIDYAALDEYKKKNNL</sequence>
<evidence type="ECO:0000313" key="1">
    <source>
        <dbReference type="Proteomes" id="UP000887576"/>
    </source>
</evidence>
<dbReference type="Proteomes" id="UP000887576">
    <property type="component" value="Unplaced"/>
</dbReference>
<name>A0AC34QTT0_9BILA</name>
<reference evidence="2" key="1">
    <citation type="submission" date="2022-11" db="UniProtKB">
        <authorList>
            <consortium name="WormBaseParasite"/>
        </authorList>
    </citation>
    <scope>IDENTIFICATION</scope>
</reference>
<dbReference type="WBParaSite" id="JU765_v2.g19297.t1">
    <property type="protein sequence ID" value="JU765_v2.g19297.t1"/>
    <property type="gene ID" value="JU765_v2.g19297"/>
</dbReference>
<accession>A0AC34QTT0</accession>
<organism evidence="1 2">
    <name type="scientific">Panagrolaimus sp. JU765</name>
    <dbReference type="NCBI Taxonomy" id="591449"/>
    <lineage>
        <taxon>Eukaryota</taxon>
        <taxon>Metazoa</taxon>
        <taxon>Ecdysozoa</taxon>
        <taxon>Nematoda</taxon>
        <taxon>Chromadorea</taxon>
        <taxon>Rhabditida</taxon>
        <taxon>Tylenchina</taxon>
        <taxon>Panagrolaimomorpha</taxon>
        <taxon>Panagrolaimoidea</taxon>
        <taxon>Panagrolaimidae</taxon>
        <taxon>Panagrolaimus</taxon>
    </lineage>
</organism>
<protein>
    <submittedName>
        <fullName evidence="2">Uncharacterized protein</fullName>
    </submittedName>
</protein>